<dbReference type="CDD" id="cd10918">
    <property type="entry name" value="CE4_NodB_like_5s_6s"/>
    <property type="match status" value="1"/>
</dbReference>
<dbReference type="GO" id="GO:0016810">
    <property type="term" value="F:hydrolase activity, acting on carbon-nitrogen (but not peptide) bonds"/>
    <property type="evidence" value="ECO:0007669"/>
    <property type="project" value="InterPro"/>
</dbReference>
<keyword evidence="2" id="KW-0732">Signal</keyword>
<dbReference type="InParanoid" id="D6Z4G3"/>
<dbReference type="Proteomes" id="UP000001508">
    <property type="component" value="Chromosome"/>
</dbReference>
<dbReference type="GO" id="GO:0005576">
    <property type="term" value="C:extracellular region"/>
    <property type="evidence" value="ECO:0007669"/>
    <property type="project" value="UniProtKB-SubCell"/>
</dbReference>
<protein>
    <submittedName>
        <fullName evidence="4">Polysaccharide deacetylase</fullName>
    </submittedName>
</protein>
<dbReference type="InterPro" id="IPR051398">
    <property type="entry name" value="Polysacch_Deacetylase"/>
</dbReference>
<gene>
    <name evidence="4" type="ordered locus">DaAHT2_1747</name>
</gene>
<keyword evidence="5" id="KW-1185">Reference proteome</keyword>
<proteinExistence type="predicted"/>
<dbReference type="RefSeq" id="WP_013163962.1">
    <property type="nucleotide sequence ID" value="NC_014216.1"/>
</dbReference>
<dbReference type="InterPro" id="IPR011330">
    <property type="entry name" value="Glyco_hydro/deAcase_b/a-brl"/>
</dbReference>
<comment type="subcellular location">
    <subcellularLocation>
        <location evidence="1">Secreted</location>
    </subcellularLocation>
</comment>
<sequence>MKPLIRDLLAYTLQATGITEPQRRFGDHLFIATFHRVLPESQRRQYPLPGLAVTPEELAWFVRFFQQRFLCQRLDLAWLEYSAGKPSNLPRLAITFDDGQLDNYLHAAPVLDSLGVSATFFIPVEAVETQQMLWHDRMGYAIQLLKEIESQSALLVQLAHNDNQKPATPQAGVTVAKHWPPEARLNWIKKAEATLPTTIPDWDGMMNWEQIHDLSRRGHEIGSHSYSHPLLTQCDDSHLEREITTSKQRIEAETRSSIFSFCYPNGDHDQRVVDAVAQAGYSLAVTTHWGSNAPGTAPHALQRHDMVATNASDRHGRLSSARMAMRMTGWAQGVQR</sequence>
<evidence type="ECO:0000313" key="5">
    <source>
        <dbReference type="Proteomes" id="UP000001508"/>
    </source>
</evidence>
<dbReference type="KEGG" id="dak:DaAHT2_1747"/>
<dbReference type="STRING" id="589865.DaAHT2_1747"/>
<dbReference type="HOGENOM" id="CLU_030024_3_3_7"/>
<name>D6Z4G3_DESAT</name>
<accession>D6Z4G3</accession>
<dbReference type="GO" id="GO:0005975">
    <property type="term" value="P:carbohydrate metabolic process"/>
    <property type="evidence" value="ECO:0007669"/>
    <property type="project" value="InterPro"/>
</dbReference>
<feature type="domain" description="NodB homology" evidence="3">
    <location>
        <begin position="90"/>
        <end position="336"/>
    </location>
</feature>
<reference evidence="5" key="1">
    <citation type="submission" date="2010-02" db="EMBL/GenBank/DDBJ databases">
        <title>Complete sequence of Desulfurivibrio alkaliphilus AHT2.</title>
        <authorList>
            <consortium name="US DOE Joint Genome Institute"/>
            <person name="Pitluck S."/>
            <person name="Chertkov O."/>
            <person name="Detter J.C."/>
            <person name="Han C."/>
            <person name="Tapia R."/>
            <person name="Larimer F."/>
            <person name="Land M."/>
            <person name="Hauser L."/>
            <person name="Kyrpides N."/>
            <person name="Mikhailova N."/>
            <person name="Sorokin D.Y."/>
            <person name="Muyzer G."/>
            <person name="Woyke T."/>
        </authorList>
    </citation>
    <scope>NUCLEOTIDE SEQUENCE [LARGE SCALE GENOMIC DNA]</scope>
    <source>
        <strain evidence="5">DSM 19089 / UNIQEM U267 / AHT2</strain>
    </source>
</reference>
<dbReference type="PROSITE" id="PS51677">
    <property type="entry name" value="NODB"/>
    <property type="match status" value="1"/>
</dbReference>
<dbReference type="eggNOG" id="COG0726">
    <property type="taxonomic scope" value="Bacteria"/>
</dbReference>
<dbReference type="Gene3D" id="3.20.20.370">
    <property type="entry name" value="Glycoside hydrolase/deacetylase"/>
    <property type="match status" value="1"/>
</dbReference>
<dbReference type="SUPFAM" id="SSF88713">
    <property type="entry name" value="Glycoside hydrolase/deacetylase"/>
    <property type="match status" value="1"/>
</dbReference>
<evidence type="ECO:0000256" key="2">
    <source>
        <dbReference type="ARBA" id="ARBA00022729"/>
    </source>
</evidence>
<evidence type="ECO:0000313" key="4">
    <source>
        <dbReference type="EMBL" id="ADH86438.1"/>
    </source>
</evidence>
<dbReference type="OrthoDB" id="9776235at2"/>
<dbReference type="PANTHER" id="PTHR34216:SF3">
    <property type="entry name" value="POLY-BETA-1,6-N-ACETYL-D-GLUCOSAMINE N-DEACETYLASE"/>
    <property type="match status" value="1"/>
</dbReference>
<dbReference type="AlphaFoldDB" id="D6Z4G3"/>
<organism evidence="4 5">
    <name type="scientific">Desulfurivibrio alkaliphilus (strain DSM 19089 / UNIQEM U267 / AHT2)</name>
    <dbReference type="NCBI Taxonomy" id="589865"/>
    <lineage>
        <taxon>Bacteria</taxon>
        <taxon>Pseudomonadati</taxon>
        <taxon>Thermodesulfobacteriota</taxon>
        <taxon>Desulfobulbia</taxon>
        <taxon>Desulfobulbales</taxon>
        <taxon>Desulfobulbaceae</taxon>
        <taxon>Desulfurivibrio</taxon>
    </lineage>
</organism>
<dbReference type="EMBL" id="CP001940">
    <property type="protein sequence ID" value="ADH86438.1"/>
    <property type="molecule type" value="Genomic_DNA"/>
</dbReference>
<evidence type="ECO:0000256" key="1">
    <source>
        <dbReference type="ARBA" id="ARBA00004613"/>
    </source>
</evidence>
<dbReference type="InterPro" id="IPR002509">
    <property type="entry name" value="NODB_dom"/>
</dbReference>
<dbReference type="Pfam" id="PF01522">
    <property type="entry name" value="Polysacc_deac_1"/>
    <property type="match status" value="1"/>
</dbReference>
<dbReference type="PANTHER" id="PTHR34216">
    <property type="match status" value="1"/>
</dbReference>
<evidence type="ECO:0000259" key="3">
    <source>
        <dbReference type="PROSITE" id="PS51677"/>
    </source>
</evidence>